<gene>
    <name evidence="2" type="ORF">LCGC14_2373340</name>
</gene>
<feature type="domain" description="Transposase for insertion sequence element IS21-like C-terminal" evidence="1">
    <location>
        <begin position="46"/>
        <end position="98"/>
    </location>
</feature>
<dbReference type="AlphaFoldDB" id="A0A0F9EFG7"/>
<sequence length="161" mass="19405">MEWYNTEKPHRSMPGNNPPIKRYFDTEDRFFRPLQANVNWNRWLHEIEQRKVNKYNEIHYKSQKFHVPPGYSGTRVEVIEYEDKIELYYRDQLIMTHSYNVPINQKKKIRKITHNGTIKYKGKLYTIDYKLSGKTVEVQEINDGKNILVYLKGVPLKTLDL</sequence>
<accession>A0A0F9EFG7</accession>
<name>A0A0F9EFG7_9ZZZZ</name>
<evidence type="ECO:0000313" key="2">
    <source>
        <dbReference type="EMBL" id="KKL28616.1"/>
    </source>
</evidence>
<organism evidence="2">
    <name type="scientific">marine sediment metagenome</name>
    <dbReference type="NCBI Taxonomy" id="412755"/>
    <lineage>
        <taxon>unclassified sequences</taxon>
        <taxon>metagenomes</taxon>
        <taxon>ecological metagenomes</taxon>
    </lineage>
</organism>
<evidence type="ECO:0000259" key="1">
    <source>
        <dbReference type="Pfam" id="PF22483"/>
    </source>
</evidence>
<dbReference type="Pfam" id="PF22483">
    <property type="entry name" value="Mu-transpos_C_2"/>
    <property type="match status" value="1"/>
</dbReference>
<reference evidence="2" key="1">
    <citation type="journal article" date="2015" name="Nature">
        <title>Complex archaea that bridge the gap between prokaryotes and eukaryotes.</title>
        <authorList>
            <person name="Spang A."/>
            <person name="Saw J.H."/>
            <person name="Jorgensen S.L."/>
            <person name="Zaremba-Niedzwiedzka K."/>
            <person name="Martijn J."/>
            <person name="Lind A.E."/>
            <person name="van Eijk R."/>
            <person name="Schleper C."/>
            <person name="Guy L."/>
            <person name="Ettema T.J."/>
        </authorList>
    </citation>
    <scope>NUCLEOTIDE SEQUENCE</scope>
</reference>
<dbReference type="EMBL" id="LAZR01035032">
    <property type="protein sequence ID" value="KKL28616.1"/>
    <property type="molecule type" value="Genomic_DNA"/>
</dbReference>
<comment type="caution">
    <text evidence="2">The sequence shown here is derived from an EMBL/GenBank/DDBJ whole genome shotgun (WGS) entry which is preliminary data.</text>
</comment>
<protein>
    <recommendedName>
        <fullName evidence="1">Transposase for insertion sequence element IS21-like C-terminal domain-containing protein</fullName>
    </recommendedName>
</protein>
<dbReference type="InterPro" id="IPR054353">
    <property type="entry name" value="IstA-like_C"/>
</dbReference>
<proteinExistence type="predicted"/>